<evidence type="ECO:0000256" key="2">
    <source>
        <dbReference type="ARBA" id="ARBA00022694"/>
    </source>
</evidence>
<protein>
    <submittedName>
        <fullName evidence="6">Archease</fullName>
    </submittedName>
</protein>
<dbReference type="PANTHER" id="PTHR12682">
    <property type="entry name" value="ARCHEASE"/>
    <property type="match status" value="1"/>
</dbReference>
<keyword evidence="4" id="KW-0106">Calcium</keyword>
<gene>
    <name evidence="6" type="ORF">FVE67_08755</name>
</gene>
<evidence type="ECO:0000313" key="6">
    <source>
        <dbReference type="EMBL" id="QJA06873.1"/>
    </source>
</evidence>
<dbReference type="GO" id="GO:0046872">
    <property type="term" value="F:metal ion binding"/>
    <property type="evidence" value="ECO:0007669"/>
    <property type="project" value="UniProtKB-KW"/>
</dbReference>
<dbReference type="EMBL" id="CP042909">
    <property type="protein sequence ID" value="QJA06873.1"/>
    <property type="molecule type" value="Genomic_DNA"/>
</dbReference>
<evidence type="ECO:0000313" key="7">
    <source>
        <dbReference type="Proteomes" id="UP000501253"/>
    </source>
</evidence>
<reference evidence="6 7" key="1">
    <citation type="submission" date="2019-08" db="EMBL/GenBank/DDBJ databases">
        <title>Complete genome sequence of Thermosulfurimonas marina SU872T, an anaerobic thermophilic chemolithoautotrophic bacterium isolated from a shallow marine hydrothermal vent.</title>
        <authorList>
            <person name="Allioux M."/>
            <person name="Jebbar M."/>
            <person name="Slobodkina G."/>
            <person name="Slobodkin A."/>
            <person name="Moalic Y."/>
            <person name="Frolova A."/>
            <person name="Shao Z."/>
            <person name="Alain K."/>
        </authorList>
    </citation>
    <scope>NUCLEOTIDE SEQUENCE [LARGE SCALE GENOMIC DNA]</scope>
    <source>
        <strain evidence="6 7">SU872</strain>
    </source>
</reference>
<dbReference type="InterPro" id="IPR002804">
    <property type="entry name" value="Archease"/>
</dbReference>
<keyword evidence="3" id="KW-0479">Metal-binding</keyword>
<name>A0A6H1WUJ2_9BACT</name>
<comment type="similarity">
    <text evidence="1">Belongs to the archease family.</text>
</comment>
<dbReference type="AlphaFoldDB" id="A0A6H1WUJ2"/>
<dbReference type="Gene3D" id="3.55.10.10">
    <property type="entry name" value="Archease domain"/>
    <property type="match status" value="1"/>
</dbReference>
<dbReference type="GO" id="GO:0008033">
    <property type="term" value="P:tRNA processing"/>
    <property type="evidence" value="ECO:0007669"/>
    <property type="project" value="UniProtKB-KW"/>
</dbReference>
<keyword evidence="2" id="KW-0819">tRNA processing</keyword>
<accession>A0A6H1WUJ2</accession>
<feature type="domain" description="Archease" evidence="5">
    <location>
        <begin position="6"/>
        <end position="144"/>
    </location>
</feature>
<evidence type="ECO:0000256" key="1">
    <source>
        <dbReference type="ARBA" id="ARBA00007963"/>
    </source>
</evidence>
<dbReference type="SUPFAM" id="SSF69819">
    <property type="entry name" value="MTH1598-like"/>
    <property type="match status" value="1"/>
</dbReference>
<evidence type="ECO:0000256" key="4">
    <source>
        <dbReference type="ARBA" id="ARBA00022837"/>
    </source>
</evidence>
<dbReference type="InterPro" id="IPR023572">
    <property type="entry name" value="Archease_dom"/>
</dbReference>
<evidence type="ECO:0000256" key="3">
    <source>
        <dbReference type="ARBA" id="ARBA00022723"/>
    </source>
</evidence>
<sequence>MNFTPYETFEHGADIGVRGYGRTLEEAFANGARALFALMVENFEEVSPREKTPVTVSAELLDELFVTWLNRLLTLSALEHRVFADFEVEIRREGQEFRLTGQAWGEPFDPERHLLGVEVKGATFTLARVEKEGDLWVAQCVVDV</sequence>
<dbReference type="InterPro" id="IPR036820">
    <property type="entry name" value="Archease_dom_sf"/>
</dbReference>
<evidence type="ECO:0000259" key="5">
    <source>
        <dbReference type="Pfam" id="PF01951"/>
    </source>
</evidence>
<dbReference type="PANTHER" id="PTHR12682:SF11">
    <property type="entry name" value="PROTEIN ARCHEASE"/>
    <property type="match status" value="1"/>
</dbReference>
<dbReference type="KEGG" id="tmai:FVE67_08755"/>
<dbReference type="Pfam" id="PF01951">
    <property type="entry name" value="Archease"/>
    <property type="match status" value="1"/>
</dbReference>
<dbReference type="RefSeq" id="WP_168720222.1">
    <property type="nucleotide sequence ID" value="NZ_CP042909.1"/>
</dbReference>
<organism evidence="6 7">
    <name type="scientific">Thermosulfurimonas marina</name>
    <dbReference type="NCBI Taxonomy" id="2047767"/>
    <lineage>
        <taxon>Bacteria</taxon>
        <taxon>Pseudomonadati</taxon>
        <taxon>Thermodesulfobacteriota</taxon>
        <taxon>Thermodesulfobacteria</taxon>
        <taxon>Thermodesulfobacteriales</taxon>
        <taxon>Thermodesulfobacteriaceae</taxon>
        <taxon>Thermosulfurimonas</taxon>
    </lineage>
</organism>
<proteinExistence type="inferred from homology"/>
<keyword evidence="7" id="KW-1185">Reference proteome</keyword>
<dbReference type="Proteomes" id="UP000501253">
    <property type="component" value="Chromosome"/>
</dbReference>